<dbReference type="AlphaFoldDB" id="A0A1F6ARC5"/>
<dbReference type="Gene3D" id="2.40.30.170">
    <property type="match status" value="1"/>
</dbReference>
<dbReference type="Gene3D" id="2.40.50.100">
    <property type="match status" value="1"/>
</dbReference>
<accession>A0A1F6ARC5</accession>
<dbReference type="PANTHER" id="PTHR30469">
    <property type="entry name" value="MULTIDRUG RESISTANCE PROTEIN MDTA"/>
    <property type="match status" value="1"/>
</dbReference>
<gene>
    <name evidence="5" type="ORF">A2960_00300</name>
</gene>
<feature type="domain" description="Multidrug resistance protein MdtA-like barrel-sandwich hybrid" evidence="3">
    <location>
        <begin position="78"/>
        <end position="248"/>
    </location>
</feature>
<feature type="transmembrane region" description="Helical" evidence="2">
    <location>
        <begin position="23"/>
        <end position="41"/>
    </location>
</feature>
<proteinExistence type="predicted"/>
<comment type="caution">
    <text evidence="5">The sequence shown here is derived from an EMBL/GenBank/DDBJ whole genome shotgun (WGS) entry which is preliminary data.</text>
</comment>
<dbReference type="SUPFAM" id="SSF111369">
    <property type="entry name" value="HlyD-like secretion proteins"/>
    <property type="match status" value="1"/>
</dbReference>
<feature type="compositionally biased region" description="Low complexity" evidence="1">
    <location>
        <begin position="410"/>
        <end position="420"/>
    </location>
</feature>
<evidence type="ECO:0000259" key="4">
    <source>
        <dbReference type="Pfam" id="PF25975"/>
    </source>
</evidence>
<dbReference type="EMBL" id="MFJR01000005">
    <property type="protein sequence ID" value="OGG27246.1"/>
    <property type="molecule type" value="Genomic_DNA"/>
</dbReference>
<dbReference type="GO" id="GO:1990281">
    <property type="term" value="C:efflux pump complex"/>
    <property type="evidence" value="ECO:0007669"/>
    <property type="project" value="TreeGrafter"/>
</dbReference>
<evidence type="ECO:0000313" key="6">
    <source>
        <dbReference type="Proteomes" id="UP000176609"/>
    </source>
</evidence>
<feature type="compositionally biased region" description="Gly residues" evidence="1">
    <location>
        <begin position="421"/>
        <end position="450"/>
    </location>
</feature>
<dbReference type="Proteomes" id="UP000176609">
    <property type="component" value="Unassembled WGS sequence"/>
</dbReference>
<dbReference type="InterPro" id="IPR058649">
    <property type="entry name" value="CzcB_C"/>
</dbReference>
<evidence type="ECO:0000256" key="1">
    <source>
        <dbReference type="SAM" id="MobiDB-lite"/>
    </source>
</evidence>
<keyword evidence="2" id="KW-1133">Transmembrane helix</keyword>
<dbReference type="InterPro" id="IPR058625">
    <property type="entry name" value="MdtA-like_BSH"/>
</dbReference>
<feature type="region of interest" description="Disordered" evidence="1">
    <location>
        <begin position="409"/>
        <end position="450"/>
    </location>
</feature>
<dbReference type="GO" id="GO:0015562">
    <property type="term" value="F:efflux transmembrane transporter activity"/>
    <property type="evidence" value="ECO:0007669"/>
    <property type="project" value="TreeGrafter"/>
</dbReference>
<protein>
    <submittedName>
        <fullName evidence="5">Uncharacterized protein</fullName>
    </submittedName>
</protein>
<evidence type="ECO:0000313" key="5">
    <source>
        <dbReference type="EMBL" id="OGG27246.1"/>
    </source>
</evidence>
<evidence type="ECO:0000259" key="3">
    <source>
        <dbReference type="Pfam" id="PF25917"/>
    </source>
</evidence>
<keyword evidence="2" id="KW-0812">Transmembrane</keyword>
<feature type="domain" description="CzcB-like C-terminal circularly permuted SH3-like" evidence="4">
    <location>
        <begin position="350"/>
        <end position="403"/>
    </location>
</feature>
<dbReference type="Pfam" id="PF25917">
    <property type="entry name" value="BSH_RND"/>
    <property type="match status" value="1"/>
</dbReference>
<keyword evidence="2" id="KW-0472">Membrane</keyword>
<organism evidence="5 6">
    <name type="scientific">Candidatus Gottesmanbacteria bacterium RIFCSPLOWO2_01_FULL_39_12b</name>
    <dbReference type="NCBI Taxonomy" id="1798388"/>
    <lineage>
        <taxon>Bacteria</taxon>
        <taxon>Candidatus Gottesmaniibacteriota</taxon>
    </lineage>
</organism>
<dbReference type="Pfam" id="PF25975">
    <property type="entry name" value="CzcB_C"/>
    <property type="match status" value="1"/>
</dbReference>
<evidence type="ECO:0000256" key="2">
    <source>
        <dbReference type="SAM" id="Phobius"/>
    </source>
</evidence>
<dbReference type="PANTHER" id="PTHR30469:SF33">
    <property type="entry name" value="SLR1207 PROTEIN"/>
    <property type="match status" value="1"/>
</dbReference>
<reference evidence="5 6" key="1">
    <citation type="journal article" date="2016" name="Nat. Commun.">
        <title>Thousands of microbial genomes shed light on interconnected biogeochemical processes in an aquifer system.</title>
        <authorList>
            <person name="Anantharaman K."/>
            <person name="Brown C.T."/>
            <person name="Hug L.A."/>
            <person name="Sharon I."/>
            <person name="Castelle C.J."/>
            <person name="Probst A.J."/>
            <person name="Thomas B.C."/>
            <person name="Singh A."/>
            <person name="Wilkins M.J."/>
            <person name="Karaoz U."/>
            <person name="Brodie E.L."/>
            <person name="Williams K.H."/>
            <person name="Hubbard S.S."/>
            <person name="Banfield J.F."/>
        </authorList>
    </citation>
    <scope>NUCLEOTIDE SEQUENCE [LARGE SCALE GENOMIC DNA]</scope>
</reference>
<sequence length="450" mass="47729">MNFIQIILKKINNLKDWFIKRSLVVKIIIIAVIIAFGGLILNKFNNSKSQQPQYQTAQAEKGTLMVVVAASGQVSEANSATVDTQASGVVRKIYVENGQKVKAGDKVLELDLDLIGKQRASSAWANYQSAKNSLESAKINYYTLQSDMLTKWKSYMDIAQSSLYQNSDNSPKNDTRQLPQFMSINDDWLATEAKYKNQSNVVSQSQTALNTVWLSYQQSSSTVYAPISGTVTGLSLQIGSVLTSQSNTSGTATSQKIASIQTGASPITQVNLTQIDTPKVKIGNRTTLTFDAFPGKTFTGKIVSIDTIGAVSSGVTTYPAVIKLDTEVPDIFSNMTAQANIITQVKDNVILVPSGAVQTSNGQSTVRVLRSRQVISVPVEVGDSNDTQTEIISGVSEGDAVVTGSISTDAGSQASQQQGSPFGGRGFGGGGLRPGFGGGGASRGGGGDQH</sequence>
<dbReference type="Gene3D" id="2.40.420.20">
    <property type="match status" value="1"/>
</dbReference>
<name>A0A1F6ARC5_9BACT</name>